<gene>
    <name evidence="2" type="ORF">PLOB_00015691</name>
</gene>
<evidence type="ECO:0000259" key="1">
    <source>
        <dbReference type="Pfam" id="PF24764"/>
    </source>
</evidence>
<sequence length="418" mass="48668">MSLADLVDEAFIRELVERGFSYKSISERLRVLFPESRGLSARSVRRFCKDRNINVTSLRWISDEHLEEMVSTNILQYGHTYGRRMMQGTLRYQMQENLHCREISQRRISKMLKKVAPRAHRERAHDLLDRTNPVPYHAPYFGYKLHMDQNEKIAQEYGVTHVHALDGCSRMVLGFITIPKKNPVLIYQYLFRPLLLQYGLFDQLRVDHGTEFCLCIFVQELLKNRRGNTSRAPWRQTTSTKNYRAERLWPEENARVNYPLKRALNFIKEQEIFNMEDPLVSFAVSWVTLHVSKVGSENFVNSWNYHRIPGPKGCIPIEKMTETNMAVQLEPHEIPTTAEVVQMYEERGGSLNRDPSIGCDPIACYDHLMASREYLFMSQNPSFESMFSDVVHNKNEALVNAIKSFIDITNSLANQAIP</sequence>
<evidence type="ECO:0000313" key="2">
    <source>
        <dbReference type="EMBL" id="CAH3175138.1"/>
    </source>
</evidence>
<organism evidence="2 3">
    <name type="scientific">Porites lobata</name>
    <dbReference type="NCBI Taxonomy" id="104759"/>
    <lineage>
        <taxon>Eukaryota</taxon>
        <taxon>Metazoa</taxon>
        <taxon>Cnidaria</taxon>
        <taxon>Anthozoa</taxon>
        <taxon>Hexacorallia</taxon>
        <taxon>Scleractinia</taxon>
        <taxon>Fungiina</taxon>
        <taxon>Poritidae</taxon>
        <taxon>Porites</taxon>
    </lineage>
</organism>
<keyword evidence="3" id="KW-1185">Reference proteome</keyword>
<feature type="domain" description="Integrase core" evidence="1">
    <location>
        <begin position="139"/>
        <end position="323"/>
    </location>
</feature>
<protein>
    <recommendedName>
        <fullName evidence="1">Integrase core domain-containing protein</fullName>
    </recommendedName>
</protein>
<comment type="caution">
    <text evidence="2">The sequence shown here is derived from an EMBL/GenBank/DDBJ whole genome shotgun (WGS) entry which is preliminary data.</text>
</comment>
<evidence type="ECO:0000313" key="3">
    <source>
        <dbReference type="Proteomes" id="UP001159405"/>
    </source>
</evidence>
<dbReference type="InterPro" id="IPR058913">
    <property type="entry name" value="Integrase_dom_put"/>
</dbReference>
<dbReference type="Pfam" id="PF24764">
    <property type="entry name" value="rva_4"/>
    <property type="match status" value="1"/>
</dbReference>
<accession>A0ABN8RBD1</accession>
<reference evidence="2 3" key="1">
    <citation type="submission" date="2022-05" db="EMBL/GenBank/DDBJ databases">
        <authorList>
            <consortium name="Genoscope - CEA"/>
            <person name="William W."/>
        </authorList>
    </citation>
    <scope>NUCLEOTIDE SEQUENCE [LARGE SCALE GENOMIC DNA]</scope>
</reference>
<dbReference type="Proteomes" id="UP001159405">
    <property type="component" value="Unassembled WGS sequence"/>
</dbReference>
<dbReference type="PANTHER" id="PTHR46791:SF5">
    <property type="entry name" value="CLR5 DOMAIN-CONTAINING PROTEIN-RELATED"/>
    <property type="match status" value="1"/>
</dbReference>
<dbReference type="PANTHER" id="PTHR46791">
    <property type="entry name" value="EXPRESSED PROTEIN"/>
    <property type="match status" value="1"/>
</dbReference>
<dbReference type="EMBL" id="CALNXK010000197">
    <property type="protein sequence ID" value="CAH3175138.1"/>
    <property type="molecule type" value="Genomic_DNA"/>
</dbReference>
<name>A0ABN8RBD1_9CNID</name>
<proteinExistence type="predicted"/>